<dbReference type="Pfam" id="PF09339">
    <property type="entry name" value="HTH_IclR"/>
    <property type="match status" value="1"/>
</dbReference>
<dbReference type="PROSITE" id="PS51077">
    <property type="entry name" value="HTH_ICLR"/>
    <property type="match status" value="1"/>
</dbReference>
<dbReference type="InterPro" id="IPR050707">
    <property type="entry name" value="HTH_MetabolicPath_Reg"/>
</dbReference>
<dbReference type="Pfam" id="PF01614">
    <property type="entry name" value="IclR_C"/>
    <property type="match status" value="1"/>
</dbReference>
<dbReference type="Gene3D" id="3.30.450.40">
    <property type="match status" value="1"/>
</dbReference>
<feature type="domain" description="HTH iclR-type" evidence="4">
    <location>
        <begin position="25"/>
        <end position="86"/>
    </location>
</feature>
<dbReference type="AlphaFoldDB" id="A0AA41YPH5"/>
<keyword evidence="3" id="KW-0804">Transcription</keyword>
<dbReference type="RefSeq" id="WP_264716245.1">
    <property type="nucleotide sequence ID" value="NZ_JAPDNT010000034.1"/>
</dbReference>
<evidence type="ECO:0000256" key="3">
    <source>
        <dbReference type="ARBA" id="ARBA00023163"/>
    </source>
</evidence>
<gene>
    <name evidence="6" type="ORF">OL599_22325</name>
</gene>
<proteinExistence type="predicted"/>
<protein>
    <submittedName>
        <fullName evidence="6">IclR family transcriptional regulator</fullName>
    </submittedName>
</protein>
<evidence type="ECO:0000256" key="1">
    <source>
        <dbReference type="ARBA" id="ARBA00023015"/>
    </source>
</evidence>
<feature type="domain" description="IclR-ED" evidence="5">
    <location>
        <begin position="87"/>
        <end position="268"/>
    </location>
</feature>
<comment type="caution">
    <text evidence="6">The sequence shown here is derived from an EMBL/GenBank/DDBJ whole genome shotgun (WGS) entry which is preliminary data.</text>
</comment>
<dbReference type="SMART" id="SM00346">
    <property type="entry name" value="HTH_ICLR"/>
    <property type="match status" value="1"/>
</dbReference>
<keyword evidence="2" id="KW-0238">DNA-binding</keyword>
<sequence>MARPPREESAAAADEAADDGPNYIIAAVDRALRLLGIVGDTPGLGLSELARLSGNTKARTFRLLQTLENAGFVQQRLPETDYWLGPRALRLSLHAAAQIDIVQLGQRVLDAIGPRCEETVQLRVRQGLESLCVCKWETQRIVRYHAEVGQASPLHAGASKVLLAYAPAAVLDVVLACPRQRYTDTTPVEAADLLAALDRIRVSGHCISCGEVAPEAFSVGVPVRDATGQVAAALLIAAPLARVAKARVPELLALAEEGAAALSRALGHG</sequence>
<evidence type="ECO:0000259" key="4">
    <source>
        <dbReference type="PROSITE" id="PS51077"/>
    </source>
</evidence>
<dbReference type="InterPro" id="IPR036390">
    <property type="entry name" value="WH_DNA-bd_sf"/>
</dbReference>
<reference evidence="6" key="2">
    <citation type="submission" date="2022-10" db="EMBL/GenBank/DDBJ databases">
        <authorList>
            <person name="Trinh H.N."/>
        </authorList>
    </citation>
    <scope>NUCLEOTIDE SEQUENCE</scope>
    <source>
        <strain evidence="6">RN2-1</strain>
    </source>
</reference>
<evidence type="ECO:0000256" key="2">
    <source>
        <dbReference type="ARBA" id="ARBA00023125"/>
    </source>
</evidence>
<dbReference type="SUPFAM" id="SSF55781">
    <property type="entry name" value="GAF domain-like"/>
    <property type="match status" value="1"/>
</dbReference>
<name>A0AA41YPH5_9PROT</name>
<dbReference type="Gene3D" id="1.10.10.10">
    <property type="entry name" value="Winged helix-like DNA-binding domain superfamily/Winged helix DNA-binding domain"/>
    <property type="match status" value="1"/>
</dbReference>
<dbReference type="PROSITE" id="PS51078">
    <property type="entry name" value="ICLR_ED"/>
    <property type="match status" value="1"/>
</dbReference>
<accession>A0AA41YPH5</accession>
<evidence type="ECO:0000259" key="5">
    <source>
        <dbReference type="PROSITE" id="PS51078"/>
    </source>
</evidence>
<dbReference type="InterPro" id="IPR005471">
    <property type="entry name" value="Tscrpt_reg_IclR_N"/>
</dbReference>
<dbReference type="PANTHER" id="PTHR30136">
    <property type="entry name" value="HELIX-TURN-HELIX TRANSCRIPTIONAL REGULATOR, ICLR FAMILY"/>
    <property type="match status" value="1"/>
</dbReference>
<dbReference type="SUPFAM" id="SSF46785">
    <property type="entry name" value="Winged helix' DNA-binding domain"/>
    <property type="match status" value="1"/>
</dbReference>
<keyword evidence="7" id="KW-1185">Reference proteome</keyword>
<evidence type="ECO:0000313" key="6">
    <source>
        <dbReference type="EMBL" id="MCW3477309.1"/>
    </source>
</evidence>
<evidence type="ECO:0000313" key="7">
    <source>
        <dbReference type="Proteomes" id="UP001165679"/>
    </source>
</evidence>
<keyword evidence="1" id="KW-0805">Transcription regulation</keyword>
<dbReference type="GO" id="GO:0003700">
    <property type="term" value="F:DNA-binding transcription factor activity"/>
    <property type="evidence" value="ECO:0007669"/>
    <property type="project" value="TreeGrafter"/>
</dbReference>
<organism evidence="6 7">
    <name type="scientific">Limobrevibacterium gyesilva</name>
    <dbReference type="NCBI Taxonomy" id="2991712"/>
    <lineage>
        <taxon>Bacteria</taxon>
        <taxon>Pseudomonadati</taxon>
        <taxon>Pseudomonadota</taxon>
        <taxon>Alphaproteobacteria</taxon>
        <taxon>Acetobacterales</taxon>
        <taxon>Acetobacteraceae</taxon>
        <taxon>Limobrevibacterium</taxon>
    </lineage>
</organism>
<dbReference type="Proteomes" id="UP001165679">
    <property type="component" value="Unassembled WGS sequence"/>
</dbReference>
<dbReference type="InterPro" id="IPR014757">
    <property type="entry name" value="Tscrpt_reg_IclR_C"/>
</dbReference>
<dbReference type="EMBL" id="JAPDNT010000034">
    <property type="protein sequence ID" value="MCW3477309.1"/>
    <property type="molecule type" value="Genomic_DNA"/>
</dbReference>
<reference evidence="6" key="1">
    <citation type="submission" date="2022-09" db="EMBL/GenBank/DDBJ databases">
        <title>Rhodovastum sp. nov. RN2-1 isolated from soil in Seongnam, South Korea.</title>
        <authorList>
            <person name="Le N.T."/>
        </authorList>
    </citation>
    <scope>NUCLEOTIDE SEQUENCE</scope>
    <source>
        <strain evidence="6">RN2-1</strain>
    </source>
</reference>
<dbReference type="PANTHER" id="PTHR30136:SF24">
    <property type="entry name" value="HTH-TYPE TRANSCRIPTIONAL REPRESSOR ALLR"/>
    <property type="match status" value="1"/>
</dbReference>
<dbReference type="GO" id="GO:0003677">
    <property type="term" value="F:DNA binding"/>
    <property type="evidence" value="ECO:0007669"/>
    <property type="project" value="UniProtKB-KW"/>
</dbReference>
<dbReference type="GO" id="GO:0045892">
    <property type="term" value="P:negative regulation of DNA-templated transcription"/>
    <property type="evidence" value="ECO:0007669"/>
    <property type="project" value="TreeGrafter"/>
</dbReference>
<dbReference type="InterPro" id="IPR036388">
    <property type="entry name" value="WH-like_DNA-bd_sf"/>
</dbReference>
<dbReference type="InterPro" id="IPR029016">
    <property type="entry name" value="GAF-like_dom_sf"/>
</dbReference>